<dbReference type="Proteomes" id="UP000275267">
    <property type="component" value="Unassembled WGS sequence"/>
</dbReference>
<accession>A0A3L6SSQ9</accession>
<dbReference type="AlphaFoldDB" id="A0A3L6SSQ9"/>
<comment type="caution">
    <text evidence="2">The sequence shown here is derived from an EMBL/GenBank/DDBJ whole genome shotgun (WGS) entry which is preliminary data.</text>
</comment>
<feature type="compositionally biased region" description="Basic residues" evidence="1">
    <location>
        <begin position="13"/>
        <end position="22"/>
    </location>
</feature>
<evidence type="ECO:0000313" key="2">
    <source>
        <dbReference type="EMBL" id="RLN27477.1"/>
    </source>
</evidence>
<proteinExistence type="predicted"/>
<keyword evidence="3" id="KW-1185">Reference proteome</keyword>
<feature type="region of interest" description="Disordered" evidence="1">
    <location>
        <begin position="1"/>
        <end position="22"/>
    </location>
</feature>
<gene>
    <name evidence="2" type="ORF">C2845_PM05G22690</name>
</gene>
<reference evidence="3" key="1">
    <citation type="journal article" date="2019" name="Nat. Commun.">
        <title>The genome of broomcorn millet.</title>
        <authorList>
            <person name="Zou C."/>
            <person name="Miki D."/>
            <person name="Li D."/>
            <person name="Tang Q."/>
            <person name="Xiao L."/>
            <person name="Rajput S."/>
            <person name="Deng P."/>
            <person name="Jia W."/>
            <person name="Huang R."/>
            <person name="Zhang M."/>
            <person name="Sun Y."/>
            <person name="Hu J."/>
            <person name="Fu X."/>
            <person name="Schnable P.S."/>
            <person name="Li F."/>
            <person name="Zhang H."/>
            <person name="Feng B."/>
            <person name="Zhu X."/>
            <person name="Liu R."/>
            <person name="Schnable J.C."/>
            <person name="Zhu J.-K."/>
            <person name="Zhang H."/>
        </authorList>
    </citation>
    <scope>NUCLEOTIDE SEQUENCE [LARGE SCALE GENOMIC DNA]</scope>
</reference>
<name>A0A3L6SSQ9_PANMI</name>
<dbReference type="OrthoDB" id="681969at2759"/>
<sequence length="438" mass="48707">MRKAKRGSNATRSFRKNRKARKTGSILSGRLYGDPNEDFWTTLNDEQKSYLSKSVISISLCNDQNFAVVNVYAFLDVHVGLEHVLDIPSHGELLLVALGRGISGKLIARAVMLSCDLRVSEDDKVLACKNSEPWEGGPLFSCDGMFVGMNLLLNMRGAFFQPWNTIFEHLKQQVTLVSLKLFRFGARPQSNSHLEVLITYLVAPAYRDLNQEQLELDSMGYPKLPPTMSDAGMILVNTFEETFGDICGEDVWSKLSKKASSNINCSVVALASYNGEKRLFACTGFFIEWNGSTVILTSASLVRSSGDENKIVENLRVGAISCSFEAGIGGPLATMDGDVIGMNFYDRRIGTPFLSWECICNILGSFKGKSKEGEIGNDSDSFGAPFCKMAAADKDRLNRWPVPMPYWRHRDYMDGDKSDDDDDGCEYAYQNGVKFMLF</sequence>
<dbReference type="EMBL" id="PQIB02000003">
    <property type="protein sequence ID" value="RLN27477.1"/>
    <property type="molecule type" value="Genomic_DNA"/>
</dbReference>
<evidence type="ECO:0000313" key="3">
    <source>
        <dbReference type="Proteomes" id="UP000275267"/>
    </source>
</evidence>
<evidence type="ECO:0000256" key="1">
    <source>
        <dbReference type="SAM" id="MobiDB-lite"/>
    </source>
</evidence>
<dbReference type="PANTHER" id="PTHR18868">
    <property type="entry name" value="OS07G0665300 PROTEIN-RELATED"/>
    <property type="match status" value="1"/>
</dbReference>
<dbReference type="STRING" id="4540.A0A3L6SSQ9"/>
<protein>
    <submittedName>
        <fullName evidence="2">Uncharacterized protein</fullName>
    </submittedName>
</protein>
<organism evidence="2 3">
    <name type="scientific">Panicum miliaceum</name>
    <name type="common">Proso millet</name>
    <name type="synonym">Broomcorn millet</name>
    <dbReference type="NCBI Taxonomy" id="4540"/>
    <lineage>
        <taxon>Eukaryota</taxon>
        <taxon>Viridiplantae</taxon>
        <taxon>Streptophyta</taxon>
        <taxon>Embryophyta</taxon>
        <taxon>Tracheophyta</taxon>
        <taxon>Spermatophyta</taxon>
        <taxon>Magnoliopsida</taxon>
        <taxon>Liliopsida</taxon>
        <taxon>Poales</taxon>
        <taxon>Poaceae</taxon>
        <taxon>PACMAD clade</taxon>
        <taxon>Panicoideae</taxon>
        <taxon>Panicodae</taxon>
        <taxon>Paniceae</taxon>
        <taxon>Panicinae</taxon>
        <taxon>Panicum</taxon>
        <taxon>Panicum sect. Panicum</taxon>
    </lineage>
</organism>